<dbReference type="UniPathway" id="UPA00378"/>
<dbReference type="PROSITE" id="PS50076">
    <property type="entry name" value="DNAJ_2"/>
    <property type="match status" value="1"/>
</dbReference>
<feature type="active site" evidence="6">
    <location>
        <position position="313"/>
    </location>
</feature>
<feature type="compositionally biased region" description="Polar residues" evidence="10">
    <location>
        <begin position="687"/>
        <end position="696"/>
    </location>
</feature>
<dbReference type="InterPro" id="IPR001382">
    <property type="entry name" value="Glyco_hydro_47"/>
</dbReference>
<dbReference type="GO" id="GO:0016020">
    <property type="term" value="C:membrane"/>
    <property type="evidence" value="ECO:0007669"/>
    <property type="project" value="InterPro"/>
</dbReference>
<dbReference type="FunFam" id="1.50.10.10:FF:000037">
    <property type="entry name" value="alpha-1,2-Mannosidase"/>
    <property type="match status" value="1"/>
</dbReference>
<feature type="active site" description="Proton donor" evidence="6">
    <location>
        <position position="429"/>
    </location>
</feature>
<feature type="active site" description="Proton donor" evidence="6">
    <location>
        <position position="179"/>
    </location>
</feature>
<dbReference type="GO" id="GO:0004571">
    <property type="term" value="F:mannosyl-oligosaccharide 1,2-alpha-mannosidase activity"/>
    <property type="evidence" value="ECO:0007669"/>
    <property type="project" value="InterPro"/>
</dbReference>
<sequence>MLATFQGRPGRRYISLFLFIAITWFLVHNFRPYERYRTVRIGTYNYLPSSYDWSKQQIFHPVEDIRGPPNGTFKLLPKIQKERPNGYTEDSETTARKAAIKQAFTKSWEAYKKHAWGWDELAPVSLKGKTTFSGWAAQIVDALDTLWILDMKDEFKEAVQIVAMIDWARTGDSYLNLFEVAIRHLGGLLSAYELSDEAVLLGKAIELGEMLYAAFDTPNRLPSHWLYFKSAKNGEQQADEEMSGAAGGSMCLEFTRLSQITSNPKYYDATERIKKFFYRNQDNTKIPGLWPHVMNYREENVDDDRFTLGAGADSLYEYLPKMHALLGGLDPEYVEMTTKALDTATKNLLFKPRNPSDLDILMSGNAVPGEDGAKPKLTAEMQHLTCFIGGTYALAGKLLSRADLVDLGSRLTAGCVWAYDAFPTNIMPEIAELEACESITSKCRWSDKPVEKKDKLPEGFVRVRNSEYRLRPEAIESVFYMWRITGDDVWRTAAWRMWDNIVKQTETQEAFATITDVNRKGSDKRDNMETFWMSETIKYFYLTFEDPNVINLDDWVLNTEAHPLKRPKGEELETPQKKTSCLHGKSHELMQACALRQFLQLAVPDCSGARRQLLVYMDYNLNNEEGGMMRSFYSLSKTHHPDANRSDPNASSTFSLISESYTVLSDKSRRSAYDRDVLRLHHHPPQTAAQRGSYHSHQAGGRAPSGLSRRRGTFRGPPPSFYRSGGWGDQADKRRKAHEESTGGGGGGGASSQEQGASHSRNQSPWGDPFKPEASAHGGMGPGGDPFGHQNDVPHFDKAGHTRTHQREDERRKSRWQKRAMGDDDVEFESQTSITGHFIIISGILATTILAPLIYIQFMSIGQQKKEKV</sequence>
<evidence type="ECO:0000313" key="13">
    <source>
        <dbReference type="EMBL" id="QPC68480.1"/>
    </source>
</evidence>
<feature type="active site" evidence="6">
    <location>
        <position position="473"/>
    </location>
</feature>
<dbReference type="EMBL" id="CP064750">
    <property type="protein sequence ID" value="QPC68480.1"/>
    <property type="molecule type" value="Genomic_DNA"/>
</dbReference>
<dbReference type="PANTHER" id="PTHR11742:SF89">
    <property type="entry name" value="ALPHA-1,2-MANNOSIDASE"/>
    <property type="match status" value="1"/>
</dbReference>
<keyword evidence="11" id="KW-0812">Transmembrane</keyword>
<dbReference type="PANTHER" id="PTHR11742">
    <property type="entry name" value="MANNOSYL-OLIGOSACCHARIDE ALPHA-1,2-MANNOSIDASE-RELATED"/>
    <property type="match status" value="1"/>
</dbReference>
<dbReference type="GO" id="GO:0005975">
    <property type="term" value="P:carbohydrate metabolic process"/>
    <property type="evidence" value="ECO:0007669"/>
    <property type="project" value="InterPro"/>
</dbReference>
<dbReference type="GO" id="GO:0005783">
    <property type="term" value="C:endoplasmic reticulum"/>
    <property type="evidence" value="ECO:0007669"/>
    <property type="project" value="TreeGrafter"/>
</dbReference>
<comment type="cofactor">
    <cofactor evidence="1 7">
        <name>Ca(2+)</name>
        <dbReference type="ChEBI" id="CHEBI:29108"/>
    </cofactor>
</comment>
<evidence type="ECO:0000256" key="10">
    <source>
        <dbReference type="SAM" id="MobiDB-lite"/>
    </source>
</evidence>
<evidence type="ECO:0000256" key="5">
    <source>
        <dbReference type="ARBA" id="ARBA00023157"/>
    </source>
</evidence>
<dbReference type="PRINTS" id="PR00747">
    <property type="entry name" value="GLYHDRLASE47"/>
</dbReference>
<evidence type="ECO:0000256" key="7">
    <source>
        <dbReference type="PIRSR" id="PIRSR601382-2"/>
    </source>
</evidence>
<dbReference type="CDD" id="cd06257">
    <property type="entry name" value="DnaJ"/>
    <property type="match status" value="1"/>
</dbReference>
<feature type="transmembrane region" description="Helical" evidence="11">
    <location>
        <begin position="12"/>
        <end position="30"/>
    </location>
</feature>
<dbReference type="InterPro" id="IPR036869">
    <property type="entry name" value="J_dom_sf"/>
</dbReference>
<feature type="binding site" evidence="7">
    <location>
        <position position="559"/>
    </location>
    <ligand>
        <name>Ca(2+)</name>
        <dbReference type="ChEBI" id="CHEBI:29108"/>
    </ligand>
</feature>
<evidence type="ECO:0000256" key="9">
    <source>
        <dbReference type="RuleBase" id="RU361193"/>
    </source>
</evidence>
<feature type="disulfide bond" evidence="8">
    <location>
        <begin position="386"/>
        <end position="415"/>
    </location>
</feature>
<dbReference type="AlphaFoldDB" id="A0A7S8DH42"/>
<evidence type="ECO:0000259" key="12">
    <source>
        <dbReference type="PROSITE" id="PS50076"/>
    </source>
</evidence>
<dbReference type="SUPFAM" id="SSF46565">
    <property type="entry name" value="Chaperone J-domain"/>
    <property type="match status" value="1"/>
</dbReference>
<evidence type="ECO:0000256" key="3">
    <source>
        <dbReference type="ARBA" id="ARBA00007658"/>
    </source>
</evidence>
<dbReference type="Gene3D" id="1.10.287.110">
    <property type="entry name" value="DnaJ domain"/>
    <property type="match status" value="1"/>
</dbReference>
<dbReference type="Gene3D" id="1.50.10.10">
    <property type="match status" value="1"/>
</dbReference>
<protein>
    <recommendedName>
        <fullName evidence="9">alpha-1,2-Mannosidase</fullName>
        <ecNumber evidence="9">3.2.1.-</ecNumber>
    </recommendedName>
</protein>
<dbReference type="InterPro" id="IPR036026">
    <property type="entry name" value="Seven-hairpin_glycosidases"/>
</dbReference>
<evidence type="ECO:0000256" key="11">
    <source>
        <dbReference type="SAM" id="Phobius"/>
    </source>
</evidence>
<feature type="compositionally biased region" description="Low complexity" evidence="10">
    <location>
        <begin position="751"/>
        <end position="760"/>
    </location>
</feature>
<dbReference type="GO" id="GO:0005509">
    <property type="term" value="F:calcium ion binding"/>
    <property type="evidence" value="ECO:0007669"/>
    <property type="project" value="InterPro"/>
</dbReference>
<name>A0A7S8DH42_FUSCU</name>
<feature type="compositionally biased region" description="Basic and acidic residues" evidence="10">
    <location>
        <begin position="792"/>
        <end position="812"/>
    </location>
</feature>
<keyword evidence="11" id="KW-1133">Transmembrane helix</keyword>
<dbReference type="GO" id="GO:0036503">
    <property type="term" value="P:ERAD pathway"/>
    <property type="evidence" value="ECO:0007669"/>
    <property type="project" value="UniProtKB-ARBA"/>
</dbReference>
<reference evidence="13" key="1">
    <citation type="submission" date="2020-11" db="EMBL/GenBank/DDBJ databases">
        <title>The chromosome-scale genome resource for two endophytic Fusarium species: F. culmorum and F. pseudograminearum.</title>
        <authorList>
            <person name="Yuan Z."/>
        </authorList>
    </citation>
    <scope>NUCLEOTIDE SEQUENCE</scope>
    <source>
        <strain evidence="13">Class2-1B</strain>
    </source>
</reference>
<keyword evidence="5 8" id="KW-1015">Disulfide bond</keyword>
<dbReference type="InterPro" id="IPR001623">
    <property type="entry name" value="DnaJ_domain"/>
</dbReference>
<proteinExistence type="inferred from homology"/>
<dbReference type="EC" id="3.2.1.-" evidence="9"/>
<dbReference type="Proteomes" id="UP000663297">
    <property type="component" value="Chromosome 4"/>
</dbReference>
<gene>
    <name evidence="13" type="ORF">HYE67_010711</name>
</gene>
<dbReference type="SUPFAM" id="SSF48225">
    <property type="entry name" value="Seven-hairpin glycosidases"/>
    <property type="match status" value="1"/>
</dbReference>
<evidence type="ECO:0000256" key="6">
    <source>
        <dbReference type="PIRSR" id="PIRSR601382-1"/>
    </source>
</evidence>
<keyword evidence="11" id="KW-0472">Membrane</keyword>
<comment type="similarity">
    <text evidence="3 9">Belongs to the glycosyl hydrolase 47 family.</text>
</comment>
<keyword evidence="9" id="KW-0326">Glycosidase</keyword>
<evidence type="ECO:0000256" key="2">
    <source>
        <dbReference type="ARBA" id="ARBA00004922"/>
    </source>
</evidence>
<comment type="pathway">
    <text evidence="2">Protein modification; protein glycosylation.</text>
</comment>
<feature type="domain" description="J" evidence="12">
    <location>
        <begin position="609"/>
        <end position="677"/>
    </location>
</feature>
<evidence type="ECO:0000256" key="4">
    <source>
        <dbReference type="ARBA" id="ARBA00022801"/>
    </source>
</evidence>
<evidence type="ECO:0000313" key="14">
    <source>
        <dbReference type="Proteomes" id="UP000663297"/>
    </source>
</evidence>
<accession>A0A7S8DH42</accession>
<evidence type="ECO:0000256" key="1">
    <source>
        <dbReference type="ARBA" id="ARBA00001913"/>
    </source>
</evidence>
<organism evidence="13 14">
    <name type="scientific">Fusarium culmorum</name>
    <dbReference type="NCBI Taxonomy" id="5516"/>
    <lineage>
        <taxon>Eukaryota</taxon>
        <taxon>Fungi</taxon>
        <taxon>Dikarya</taxon>
        <taxon>Ascomycota</taxon>
        <taxon>Pezizomycotina</taxon>
        <taxon>Sordariomycetes</taxon>
        <taxon>Hypocreomycetidae</taxon>
        <taxon>Hypocreales</taxon>
        <taxon>Nectriaceae</taxon>
        <taxon>Fusarium</taxon>
    </lineage>
</organism>
<evidence type="ECO:0000256" key="8">
    <source>
        <dbReference type="PIRSR" id="PIRSR601382-3"/>
    </source>
</evidence>
<dbReference type="InterPro" id="IPR050749">
    <property type="entry name" value="Glycosyl_Hydrolase_47"/>
</dbReference>
<feature type="transmembrane region" description="Helical" evidence="11">
    <location>
        <begin position="838"/>
        <end position="858"/>
    </location>
</feature>
<feature type="region of interest" description="Disordered" evidence="10">
    <location>
        <begin position="685"/>
        <end position="819"/>
    </location>
</feature>
<keyword evidence="7" id="KW-0479">Metal-binding</keyword>
<keyword evidence="4 9" id="KW-0378">Hydrolase</keyword>
<dbReference type="Pfam" id="PF01532">
    <property type="entry name" value="Glyco_hydro_47"/>
    <property type="match status" value="1"/>
</dbReference>
<keyword evidence="7" id="KW-0106">Calcium</keyword>
<dbReference type="Pfam" id="PF00226">
    <property type="entry name" value="DnaJ"/>
    <property type="match status" value="1"/>
</dbReference>
<dbReference type="InterPro" id="IPR012341">
    <property type="entry name" value="6hp_glycosidase-like_sf"/>
</dbReference>